<comment type="caution">
    <text evidence="1">The sequence shown here is derived from an EMBL/GenBank/DDBJ whole genome shotgun (WGS) entry which is preliminary data.</text>
</comment>
<dbReference type="GeneID" id="49628184"/>
<evidence type="ECO:0008006" key="3">
    <source>
        <dbReference type="Google" id="ProtNLM"/>
    </source>
</evidence>
<protein>
    <recommendedName>
        <fullName evidence="3">V-type ATP synthase subunit G</fullName>
    </recommendedName>
</protein>
<organism evidence="1 2">
    <name type="scientific">Streptococcus canis</name>
    <dbReference type="NCBI Taxonomy" id="1329"/>
    <lineage>
        <taxon>Bacteria</taxon>
        <taxon>Bacillati</taxon>
        <taxon>Bacillota</taxon>
        <taxon>Bacilli</taxon>
        <taxon>Lactobacillales</taxon>
        <taxon>Streptococcaceae</taxon>
        <taxon>Streptococcus</taxon>
    </lineage>
</organism>
<dbReference type="AlphaFoldDB" id="A0AAE4Q473"/>
<evidence type="ECO:0000313" key="2">
    <source>
        <dbReference type="Proteomes" id="UP001186118"/>
    </source>
</evidence>
<sequence>MNTMLSLMSSIEQEAKDIYDSYDAKKKALADQKETTLNELFSVYEQETQALLQEERDKFLATHHQEKEVSQESISKQRVALHTMMTEKKPALVTEIVDKVVEIYGH</sequence>
<name>A0AAE4Q473_STRCB</name>
<proteinExistence type="predicted"/>
<dbReference type="EMBL" id="JAGQEX010000006">
    <property type="protein sequence ID" value="MDV5976655.1"/>
    <property type="molecule type" value="Genomic_DNA"/>
</dbReference>
<accession>A0AAE4Q473</accession>
<dbReference type="Proteomes" id="UP001186118">
    <property type="component" value="Unassembled WGS sequence"/>
</dbReference>
<gene>
    <name evidence="1" type="ORF">KB584_04140</name>
</gene>
<dbReference type="RefSeq" id="WP_003046243.1">
    <property type="nucleotide sequence ID" value="NZ_BEWZ01000001.1"/>
</dbReference>
<evidence type="ECO:0000313" key="1">
    <source>
        <dbReference type="EMBL" id="MDV5976655.1"/>
    </source>
</evidence>
<reference evidence="1" key="1">
    <citation type="submission" date="2021-04" db="EMBL/GenBank/DDBJ databases">
        <title>Draft genomes of 20 S. canis strains.</title>
        <authorList>
            <person name="Pagnossin D."/>
            <person name="Weir W."/>
            <person name="Smith A."/>
            <person name="Ure R."/>
            <person name="Oravcova K."/>
        </authorList>
    </citation>
    <scope>NUCLEOTIDE SEQUENCE</scope>
    <source>
        <strain evidence="1">284</strain>
    </source>
</reference>